<dbReference type="InterPro" id="IPR011050">
    <property type="entry name" value="Pectin_lyase_fold/virulence"/>
</dbReference>
<keyword evidence="2" id="KW-1133">Transmembrane helix</keyword>
<feature type="region of interest" description="Disordered" evidence="1">
    <location>
        <begin position="151"/>
        <end position="193"/>
    </location>
</feature>
<accession>A0ABR2WLH7</accession>
<dbReference type="Proteomes" id="UP001479436">
    <property type="component" value="Unassembled WGS sequence"/>
</dbReference>
<evidence type="ECO:0000313" key="4">
    <source>
        <dbReference type="Proteomes" id="UP001479436"/>
    </source>
</evidence>
<organism evidence="3 4">
    <name type="scientific">Basidiobolus ranarum</name>
    <dbReference type="NCBI Taxonomy" id="34480"/>
    <lineage>
        <taxon>Eukaryota</taxon>
        <taxon>Fungi</taxon>
        <taxon>Fungi incertae sedis</taxon>
        <taxon>Zoopagomycota</taxon>
        <taxon>Entomophthoromycotina</taxon>
        <taxon>Basidiobolomycetes</taxon>
        <taxon>Basidiobolales</taxon>
        <taxon>Basidiobolaceae</taxon>
        <taxon>Basidiobolus</taxon>
    </lineage>
</organism>
<evidence type="ECO:0000256" key="1">
    <source>
        <dbReference type="SAM" id="MobiDB-lite"/>
    </source>
</evidence>
<dbReference type="SUPFAM" id="SSF51126">
    <property type="entry name" value="Pectin lyase-like"/>
    <property type="match status" value="1"/>
</dbReference>
<name>A0ABR2WLH7_9FUNG</name>
<dbReference type="InterPro" id="IPR012334">
    <property type="entry name" value="Pectin_lyas_fold"/>
</dbReference>
<gene>
    <name evidence="3" type="ORF">K7432_011990</name>
</gene>
<comment type="caution">
    <text evidence="3">The sequence shown here is derived from an EMBL/GenBank/DDBJ whole genome shotgun (WGS) entry which is preliminary data.</text>
</comment>
<evidence type="ECO:0000256" key="2">
    <source>
        <dbReference type="SAM" id="Phobius"/>
    </source>
</evidence>
<sequence>MVKIKRVQAGSAYMVLATLFPINLIYNIAGRAISLSPKRGNGHRVASKSELVHNTLFGSVEMSWNENPTDPSLFPFENTVANNLFGGSNIILKLTKQSKTAYSGNMVLKGAKDVPTEGFVAVADFKLNSDYLLTSDSPAVNSTAVKTIFSTNDDIQGQPRNDGKPDIGADEFSNAPIKRNPLTTKDVEPGFPL</sequence>
<dbReference type="Gene3D" id="2.160.20.10">
    <property type="entry name" value="Single-stranded right-handed beta-helix, Pectin lyase-like"/>
    <property type="match status" value="1"/>
</dbReference>
<protein>
    <submittedName>
        <fullName evidence="3">Uncharacterized protein</fullName>
    </submittedName>
</protein>
<dbReference type="EMBL" id="JASJQH010000990">
    <property type="protein sequence ID" value="KAK9762352.1"/>
    <property type="molecule type" value="Genomic_DNA"/>
</dbReference>
<keyword evidence="2" id="KW-0472">Membrane</keyword>
<keyword evidence="2" id="KW-0812">Transmembrane</keyword>
<proteinExistence type="predicted"/>
<keyword evidence="4" id="KW-1185">Reference proteome</keyword>
<feature type="transmembrane region" description="Helical" evidence="2">
    <location>
        <begin position="12"/>
        <end position="29"/>
    </location>
</feature>
<reference evidence="3 4" key="1">
    <citation type="submission" date="2023-04" db="EMBL/GenBank/DDBJ databases">
        <title>Genome of Basidiobolus ranarum AG-B5.</title>
        <authorList>
            <person name="Stajich J.E."/>
            <person name="Carter-House D."/>
            <person name="Gryganskyi A."/>
        </authorList>
    </citation>
    <scope>NUCLEOTIDE SEQUENCE [LARGE SCALE GENOMIC DNA]</scope>
    <source>
        <strain evidence="3 4">AG-B5</strain>
    </source>
</reference>
<evidence type="ECO:0000313" key="3">
    <source>
        <dbReference type="EMBL" id="KAK9762352.1"/>
    </source>
</evidence>